<dbReference type="GO" id="GO:0009411">
    <property type="term" value="P:response to UV"/>
    <property type="evidence" value="ECO:0007669"/>
    <property type="project" value="InterPro"/>
</dbReference>
<dbReference type="GO" id="GO:0006289">
    <property type="term" value="P:nucleotide-excision repair"/>
    <property type="evidence" value="ECO:0007669"/>
    <property type="project" value="InterPro"/>
</dbReference>
<evidence type="ECO:0000313" key="7">
    <source>
        <dbReference type="EMBL" id="VYT62995.1"/>
    </source>
</evidence>
<dbReference type="SUPFAM" id="SSF51658">
    <property type="entry name" value="Xylose isomerase-like"/>
    <property type="match status" value="1"/>
</dbReference>
<evidence type="ECO:0000256" key="1">
    <source>
        <dbReference type="ARBA" id="ARBA00022722"/>
    </source>
</evidence>
<keyword evidence="2 7" id="KW-0255">Endonuclease</keyword>
<dbReference type="RefSeq" id="WP_156530520.1">
    <property type="nucleotide sequence ID" value="NZ_CACRUE010000003.1"/>
</dbReference>
<dbReference type="NCBIfam" id="TIGR00629">
    <property type="entry name" value="uvde"/>
    <property type="match status" value="1"/>
</dbReference>
<evidence type="ECO:0000256" key="3">
    <source>
        <dbReference type="ARBA" id="ARBA00022763"/>
    </source>
</evidence>
<dbReference type="PANTHER" id="PTHR31290">
    <property type="entry name" value="UV-DAMAGE ENDONUCLEASE"/>
    <property type="match status" value="1"/>
</dbReference>
<keyword evidence="6" id="KW-0234">DNA repair</keyword>
<reference evidence="7" key="1">
    <citation type="submission" date="2019-11" db="EMBL/GenBank/DDBJ databases">
        <authorList>
            <person name="Feng L."/>
        </authorList>
    </citation>
    <scope>NUCLEOTIDE SEQUENCE</scope>
    <source>
        <strain evidence="7">IbartlettiiLFYP30</strain>
    </source>
</reference>
<dbReference type="PANTHER" id="PTHR31290:SF5">
    <property type="entry name" value="UV-DAMAGE ENDONUCLEASE"/>
    <property type="match status" value="1"/>
</dbReference>
<name>A0A6N2Y8L2_9FIRM</name>
<keyword evidence="3" id="KW-0227">DNA damage</keyword>
<dbReference type="InterPro" id="IPR004601">
    <property type="entry name" value="UvdE"/>
</dbReference>
<keyword evidence="4" id="KW-0228">DNA excision</keyword>
<dbReference type="EMBL" id="CACRUE010000003">
    <property type="protein sequence ID" value="VYT62995.1"/>
    <property type="molecule type" value="Genomic_DNA"/>
</dbReference>
<gene>
    <name evidence="7" type="primary">uvsE</name>
    <name evidence="7" type="ORF">IBLFYP30_00769</name>
</gene>
<accession>A0A6N2Y8L2</accession>
<dbReference type="EC" id="3.-.-.-" evidence="7"/>
<dbReference type="Gene3D" id="3.20.20.150">
    <property type="entry name" value="Divalent-metal-dependent TIM barrel enzymes"/>
    <property type="match status" value="1"/>
</dbReference>
<evidence type="ECO:0000256" key="2">
    <source>
        <dbReference type="ARBA" id="ARBA00022759"/>
    </source>
</evidence>
<sequence>MKIRLGYVAISNALGKKVTSSSNVTYKTYSKLNSQEKRLQKLKSITSSNFDGLEKIIRYNIENDIHFYRITSALIPLTTHPEVPDWGYRKIFKRDFEYIGKLIRESNMRVDTHPDQFNVINSANEEVVQNTIRNLLKQEEWFEDMNYPEGKMVIHVGGATGGKEKALERFINNFAIFPETIQNRLIVENDDKIYTARETLDLCNELKIPMVVDIHHHNCNNNGENIYDMLKDIFDTWKGQELPPKIHFSSPREGELDRKHADYIYAEDFVEFLENSKVLDTDFDVMLECKEKDIALFKLVDDIKKLKPEYNWIDKTTLSF</sequence>
<keyword evidence="1" id="KW-0540">Nuclease</keyword>
<organism evidence="7">
    <name type="scientific">Intestinibacter bartlettii</name>
    <dbReference type="NCBI Taxonomy" id="261299"/>
    <lineage>
        <taxon>Bacteria</taxon>
        <taxon>Bacillati</taxon>
        <taxon>Bacillota</taxon>
        <taxon>Clostridia</taxon>
        <taxon>Peptostreptococcales</taxon>
        <taxon>Peptostreptococcaceae</taxon>
        <taxon>Intestinibacter</taxon>
    </lineage>
</organism>
<dbReference type="GO" id="GO:0004519">
    <property type="term" value="F:endonuclease activity"/>
    <property type="evidence" value="ECO:0007669"/>
    <property type="project" value="UniProtKB-KW"/>
</dbReference>
<evidence type="ECO:0000256" key="4">
    <source>
        <dbReference type="ARBA" id="ARBA00022769"/>
    </source>
</evidence>
<evidence type="ECO:0000256" key="5">
    <source>
        <dbReference type="ARBA" id="ARBA00022801"/>
    </source>
</evidence>
<dbReference type="AlphaFoldDB" id="A0A6N2Y8L2"/>
<dbReference type="GO" id="GO:0016787">
    <property type="term" value="F:hydrolase activity"/>
    <property type="evidence" value="ECO:0007669"/>
    <property type="project" value="UniProtKB-KW"/>
</dbReference>
<evidence type="ECO:0000256" key="6">
    <source>
        <dbReference type="ARBA" id="ARBA00023204"/>
    </source>
</evidence>
<keyword evidence="5 7" id="KW-0378">Hydrolase</keyword>
<proteinExistence type="predicted"/>
<dbReference type="InterPro" id="IPR036237">
    <property type="entry name" value="Xyl_isomerase-like_sf"/>
</dbReference>
<dbReference type="Pfam" id="PF03851">
    <property type="entry name" value="UvdE"/>
    <property type="match status" value="1"/>
</dbReference>
<protein>
    <submittedName>
        <fullName evidence="7">UV DNA damage endonuclease</fullName>
        <ecNumber evidence="7">3.-.-.-</ecNumber>
    </submittedName>
</protein>